<keyword evidence="2" id="KW-1133">Transmembrane helix</keyword>
<dbReference type="CDD" id="cd14256">
    <property type="entry name" value="Dockerin_I"/>
    <property type="match status" value="1"/>
</dbReference>
<proteinExistence type="predicted"/>
<evidence type="ECO:0000313" key="4">
    <source>
        <dbReference type="EMBL" id="GAE89657.1"/>
    </source>
</evidence>
<dbReference type="PANTHER" id="PTHR22872">
    <property type="entry name" value="BTK-BINDING PROTEIN-RELATED"/>
    <property type="match status" value="1"/>
</dbReference>
<protein>
    <recommendedName>
        <fullName evidence="3">Dockerin domain-containing protein</fullName>
    </recommendedName>
</protein>
<gene>
    <name evidence="4" type="ORF">JCM21531_3205</name>
</gene>
<evidence type="ECO:0000256" key="2">
    <source>
        <dbReference type="SAM" id="Phobius"/>
    </source>
</evidence>
<keyword evidence="1" id="KW-0677">Repeat</keyword>
<dbReference type="STRING" id="1294263.JCM21531_3205"/>
<feature type="domain" description="Dockerin" evidence="3">
    <location>
        <begin position="46"/>
        <end position="115"/>
    </location>
</feature>
<sequence length="482" mass="52693">MDFLNIYFGGEVFDEKSILKKVVCLFVILCFVTVSFSTSIFAADNESVILGDINGDSKIDSIDLSLLKKYILKIINDIPNEGIKAADVNADGEVNSIDFSWLKKYLLRAVKKLPGDVEKSAGSIIQFQSGNAHSVILKNDGTVWVLGDNRRGQLGLSEVSSLNEPVMITGLTGVKSVTAGLEHTLALTEDGTLWAWGNNYSLQLIDYTERDPDTGERFINTPIKVETHSDVKYVTANYSRTLVIKNDGTVWLHSLPPIKNSKDSDYISWEVKGLVDIKMADIGIGHIVTLREDGTVWTWGENVWGQLGNGAQQHHNIHSYSYFEPSQAKNLTDVVAIAAGETHSVALKSDGTVWTWGGNFYGELGNGTTTYILEPRKVEGLEDIVAIDAGSSHTVALKADGTVWVWGKNSFGQLGNGTTMRSTVPVKVEGLNGVIGIYAGTECTIAYKNDGTVWAWGKNDFGQLGDGTFENILRPVKVFDKE</sequence>
<evidence type="ECO:0000259" key="3">
    <source>
        <dbReference type="PROSITE" id="PS51766"/>
    </source>
</evidence>
<dbReference type="InterPro" id="IPR000408">
    <property type="entry name" value="Reg_chr_condens"/>
</dbReference>
<keyword evidence="5" id="KW-1185">Reference proteome</keyword>
<dbReference type="InterPro" id="IPR036439">
    <property type="entry name" value="Dockerin_dom_sf"/>
</dbReference>
<evidence type="ECO:0000313" key="5">
    <source>
        <dbReference type="Proteomes" id="UP000019109"/>
    </source>
</evidence>
<dbReference type="PROSITE" id="PS50012">
    <property type="entry name" value="RCC1_3"/>
    <property type="match status" value="5"/>
</dbReference>
<dbReference type="SUPFAM" id="SSF63446">
    <property type="entry name" value="Type I dockerin domain"/>
    <property type="match status" value="1"/>
</dbReference>
<dbReference type="SUPFAM" id="SSF50985">
    <property type="entry name" value="RCC1/BLIP-II"/>
    <property type="match status" value="2"/>
</dbReference>
<dbReference type="Pfam" id="PF00404">
    <property type="entry name" value="Dockerin_1"/>
    <property type="match status" value="1"/>
</dbReference>
<dbReference type="Gene3D" id="2.130.10.30">
    <property type="entry name" value="Regulator of chromosome condensation 1/beta-lactamase-inhibitor protein II"/>
    <property type="match status" value="2"/>
</dbReference>
<dbReference type="InterPro" id="IPR002105">
    <property type="entry name" value="Dockerin_1_rpt"/>
</dbReference>
<dbReference type="InterPro" id="IPR016134">
    <property type="entry name" value="Dockerin_dom"/>
</dbReference>
<dbReference type="Gene3D" id="1.10.1330.10">
    <property type="entry name" value="Dockerin domain"/>
    <property type="match status" value="1"/>
</dbReference>
<dbReference type="InterPro" id="IPR051625">
    <property type="entry name" value="Signaling_Regulatory_Domain"/>
</dbReference>
<organism evidence="4 5">
    <name type="scientific">Acetivibrio straminisolvens JCM 21531</name>
    <dbReference type="NCBI Taxonomy" id="1294263"/>
    <lineage>
        <taxon>Bacteria</taxon>
        <taxon>Bacillati</taxon>
        <taxon>Bacillota</taxon>
        <taxon>Clostridia</taxon>
        <taxon>Eubacteriales</taxon>
        <taxon>Oscillospiraceae</taxon>
        <taxon>Acetivibrio</taxon>
    </lineage>
</organism>
<dbReference type="Pfam" id="PF13540">
    <property type="entry name" value="RCC1_2"/>
    <property type="match status" value="2"/>
</dbReference>
<accession>W4V8X4</accession>
<dbReference type="PROSITE" id="PS00448">
    <property type="entry name" value="CLOS_CELLULOSOME_RPT"/>
    <property type="match status" value="1"/>
</dbReference>
<dbReference type="PRINTS" id="PR00633">
    <property type="entry name" value="RCCNDNSATION"/>
</dbReference>
<dbReference type="GO" id="GO:0004553">
    <property type="term" value="F:hydrolase activity, hydrolyzing O-glycosyl compounds"/>
    <property type="evidence" value="ECO:0007669"/>
    <property type="project" value="InterPro"/>
</dbReference>
<dbReference type="InterPro" id="IPR058923">
    <property type="entry name" value="RCC1-like_dom"/>
</dbReference>
<dbReference type="OrthoDB" id="27389at2"/>
<dbReference type="GO" id="GO:0000272">
    <property type="term" value="P:polysaccharide catabolic process"/>
    <property type="evidence" value="ECO:0007669"/>
    <property type="project" value="InterPro"/>
</dbReference>
<dbReference type="Proteomes" id="UP000019109">
    <property type="component" value="Unassembled WGS sequence"/>
</dbReference>
<dbReference type="InterPro" id="IPR009091">
    <property type="entry name" value="RCC1/BLIP-II"/>
</dbReference>
<evidence type="ECO:0000256" key="1">
    <source>
        <dbReference type="ARBA" id="ARBA00022737"/>
    </source>
</evidence>
<dbReference type="PROSITE" id="PS00626">
    <property type="entry name" value="RCC1_2"/>
    <property type="match status" value="1"/>
</dbReference>
<keyword evidence="2" id="KW-0812">Transmembrane</keyword>
<comment type="caution">
    <text evidence="4">The sequence shown here is derived from an EMBL/GenBank/DDBJ whole genome shotgun (WGS) entry which is preliminary data.</text>
</comment>
<keyword evidence="2" id="KW-0472">Membrane</keyword>
<name>W4V8X4_9FIRM</name>
<feature type="transmembrane region" description="Helical" evidence="2">
    <location>
        <begin position="22"/>
        <end position="43"/>
    </location>
</feature>
<reference evidence="4" key="1">
    <citation type="journal article" date="2014" name="Genome Announc.">
        <title>Draft Genome Sequence of Clostridium straminisolvens Strain JCM 21531T, Isolated from a Cellulose-Degrading Bacterial Community.</title>
        <authorList>
            <person name="Yuki M."/>
            <person name="Oshima K."/>
            <person name="Suda W."/>
            <person name="Sakamoto M."/>
            <person name="Kitamura K."/>
            <person name="Iida T."/>
            <person name="Hattori M."/>
            <person name="Ohkuma M."/>
        </authorList>
    </citation>
    <scope>NUCLEOTIDE SEQUENCE [LARGE SCALE GENOMIC DNA]</scope>
    <source>
        <strain evidence="4">JCM 21531</strain>
    </source>
</reference>
<dbReference type="PROSITE" id="PS51766">
    <property type="entry name" value="DOCKERIN"/>
    <property type="match status" value="1"/>
</dbReference>
<dbReference type="Pfam" id="PF25390">
    <property type="entry name" value="WD40_RLD"/>
    <property type="match status" value="1"/>
</dbReference>
<dbReference type="EMBL" id="BAVR01000042">
    <property type="protein sequence ID" value="GAE89657.1"/>
    <property type="molecule type" value="Genomic_DNA"/>
</dbReference>
<dbReference type="AlphaFoldDB" id="W4V8X4"/>